<dbReference type="EMBL" id="WBWA01000015">
    <property type="protein sequence ID" value="KAB2664132.1"/>
    <property type="molecule type" value="Genomic_DNA"/>
</dbReference>
<dbReference type="EMBL" id="WBVX01000002">
    <property type="protein sequence ID" value="KAB2689720.1"/>
    <property type="molecule type" value="Genomic_DNA"/>
</dbReference>
<evidence type="ECO:0000313" key="4">
    <source>
        <dbReference type="Proteomes" id="UP000430843"/>
    </source>
</evidence>
<protein>
    <recommendedName>
        <fullName evidence="7">DUF2946 domain-containing protein</fullName>
    </recommendedName>
</protein>
<comment type="caution">
    <text evidence="2">The sequence shown here is derived from an EMBL/GenBank/DDBJ whole genome shotgun (WGS) entry which is preliminary data.</text>
</comment>
<organism evidence="2 5">
    <name type="scientific">Brucella tritici</name>
    <dbReference type="NCBI Taxonomy" id="94626"/>
    <lineage>
        <taxon>Bacteria</taxon>
        <taxon>Pseudomonadati</taxon>
        <taxon>Pseudomonadota</taxon>
        <taxon>Alphaproteobacteria</taxon>
        <taxon>Hyphomicrobiales</taxon>
        <taxon>Brucellaceae</taxon>
        <taxon>Brucella/Ochrobactrum group</taxon>
        <taxon>Brucella</taxon>
    </lineage>
</organism>
<gene>
    <name evidence="1" type="ORF">F9K91_15930</name>
    <name evidence="2" type="ORF">F9L08_03405</name>
    <name evidence="3" type="ORF">HGG76_16705</name>
</gene>
<evidence type="ECO:0000313" key="1">
    <source>
        <dbReference type="EMBL" id="KAB2664132.1"/>
    </source>
</evidence>
<reference evidence="4 5" key="1">
    <citation type="submission" date="2019-09" db="EMBL/GenBank/DDBJ databases">
        <title>Taxonomic organization of the family Brucellaceae based on a phylogenomic approach.</title>
        <authorList>
            <person name="Leclercq S."/>
            <person name="Cloeckaert A."/>
            <person name="Zygmunt M.S."/>
        </authorList>
    </citation>
    <scope>NUCLEOTIDE SEQUENCE [LARGE SCALE GENOMIC DNA]</scope>
    <source>
        <strain evidence="1 4">LMG 18957</strain>
        <strain evidence="2 5">WS1830</strain>
    </source>
</reference>
<reference evidence="3 6" key="2">
    <citation type="submission" date="2020-04" db="EMBL/GenBank/DDBJ databases">
        <title>Whole genome sequencing of clinical and environmental type strains of Ochrobactrum.</title>
        <authorList>
            <person name="Dharne M."/>
        </authorList>
    </citation>
    <scope>NUCLEOTIDE SEQUENCE [LARGE SCALE GENOMIC DNA]</scope>
    <source>
        <strain evidence="3 6">DSM 13340</strain>
    </source>
</reference>
<dbReference type="Proteomes" id="UP000481643">
    <property type="component" value="Unassembled WGS sequence"/>
</dbReference>
<evidence type="ECO:0008006" key="7">
    <source>
        <dbReference type="Google" id="ProtNLM"/>
    </source>
</evidence>
<sequence length="143" mass="15529">MYRAKYDIGMRNTARGHAVLRLPSRMLVTLLSFLFLVSVQLCYAMAHDTPSVQTGSECHVSMPHHMDGLSMSMSVDKGKTAPMDHGAKTLNVCVMMTCGCVVQLATDLRASDSTQDFGLPPLVAALNGNSPNRDLRPPITHQA</sequence>
<name>A0A6L3YWJ1_9HYPH</name>
<evidence type="ECO:0000313" key="2">
    <source>
        <dbReference type="EMBL" id="KAB2689720.1"/>
    </source>
</evidence>
<evidence type="ECO:0000313" key="5">
    <source>
        <dbReference type="Proteomes" id="UP000481643"/>
    </source>
</evidence>
<dbReference type="Proteomes" id="UP000558475">
    <property type="component" value="Unassembled WGS sequence"/>
</dbReference>
<accession>A0A6L3YWJ1</accession>
<evidence type="ECO:0000313" key="6">
    <source>
        <dbReference type="Proteomes" id="UP000558475"/>
    </source>
</evidence>
<keyword evidence="4" id="KW-1185">Reference proteome</keyword>
<dbReference type="AlphaFoldDB" id="A0A6L3YWJ1"/>
<dbReference type="RefSeq" id="WP_151651191.1">
    <property type="nucleotide sequence ID" value="NZ_JAKVTF010000002.1"/>
</dbReference>
<evidence type="ECO:0000313" key="3">
    <source>
        <dbReference type="EMBL" id="NKW10389.1"/>
    </source>
</evidence>
<dbReference type="Proteomes" id="UP000430843">
    <property type="component" value="Unassembled WGS sequence"/>
</dbReference>
<dbReference type="EMBL" id="JAAXZB010000002">
    <property type="protein sequence ID" value="NKW10389.1"/>
    <property type="molecule type" value="Genomic_DNA"/>
</dbReference>
<proteinExistence type="predicted"/>